<name>A0A261TV52_9BORD</name>
<dbReference type="EMBL" id="NEVQ01000020">
    <property type="protein sequence ID" value="OZI52890.1"/>
    <property type="molecule type" value="Genomic_DNA"/>
</dbReference>
<dbReference type="AlphaFoldDB" id="A0A261TV52"/>
<dbReference type="PROSITE" id="PS50995">
    <property type="entry name" value="HTH_MARR_2"/>
    <property type="match status" value="1"/>
</dbReference>
<gene>
    <name evidence="2" type="ORF">CAL20_19700</name>
</gene>
<dbReference type="GO" id="GO:0006950">
    <property type="term" value="P:response to stress"/>
    <property type="evidence" value="ECO:0007669"/>
    <property type="project" value="TreeGrafter"/>
</dbReference>
<protein>
    <recommendedName>
        <fullName evidence="1">HTH marR-type domain-containing protein</fullName>
    </recommendedName>
</protein>
<dbReference type="InterPro" id="IPR000835">
    <property type="entry name" value="HTH_MarR-typ"/>
</dbReference>
<dbReference type="Gene3D" id="1.10.10.10">
    <property type="entry name" value="Winged helix-like DNA-binding domain superfamily/Winged helix DNA-binding domain"/>
    <property type="match status" value="1"/>
</dbReference>
<dbReference type="RefSeq" id="WP_256981644.1">
    <property type="nucleotide sequence ID" value="NZ_NEVQ01000020.1"/>
</dbReference>
<comment type="caution">
    <text evidence="2">The sequence shown here is derived from an EMBL/GenBank/DDBJ whole genome shotgun (WGS) entry which is preliminary data.</text>
</comment>
<accession>A0A261TV52</accession>
<dbReference type="GO" id="GO:0003700">
    <property type="term" value="F:DNA-binding transcription factor activity"/>
    <property type="evidence" value="ECO:0007669"/>
    <property type="project" value="InterPro"/>
</dbReference>
<reference evidence="2 3" key="1">
    <citation type="submission" date="2017-05" db="EMBL/GenBank/DDBJ databases">
        <title>Complete and WGS of Bordetella genogroups.</title>
        <authorList>
            <person name="Spilker T."/>
            <person name="LiPuma J."/>
        </authorList>
    </citation>
    <scope>NUCLEOTIDE SEQUENCE [LARGE SCALE GENOMIC DNA]</scope>
    <source>
        <strain evidence="2 3">AU9919</strain>
    </source>
</reference>
<dbReference type="SUPFAM" id="SSF46785">
    <property type="entry name" value="Winged helix' DNA-binding domain"/>
    <property type="match status" value="1"/>
</dbReference>
<feature type="domain" description="HTH marR-type" evidence="1">
    <location>
        <begin position="29"/>
        <end position="162"/>
    </location>
</feature>
<evidence type="ECO:0000259" key="1">
    <source>
        <dbReference type="PROSITE" id="PS50995"/>
    </source>
</evidence>
<dbReference type="PANTHER" id="PTHR33164:SF43">
    <property type="entry name" value="HTH-TYPE TRANSCRIPTIONAL REPRESSOR YETL"/>
    <property type="match status" value="1"/>
</dbReference>
<proteinExistence type="predicted"/>
<dbReference type="PANTHER" id="PTHR33164">
    <property type="entry name" value="TRANSCRIPTIONAL REGULATOR, MARR FAMILY"/>
    <property type="match status" value="1"/>
</dbReference>
<dbReference type="InterPro" id="IPR036390">
    <property type="entry name" value="WH_DNA-bd_sf"/>
</dbReference>
<dbReference type="Proteomes" id="UP000216885">
    <property type="component" value="Unassembled WGS sequence"/>
</dbReference>
<dbReference type="InterPro" id="IPR039422">
    <property type="entry name" value="MarR/SlyA-like"/>
</dbReference>
<evidence type="ECO:0000313" key="2">
    <source>
        <dbReference type="EMBL" id="OZI52890.1"/>
    </source>
</evidence>
<keyword evidence="3" id="KW-1185">Reference proteome</keyword>
<dbReference type="Pfam" id="PF01047">
    <property type="entry name" value="MarR"/>
    <property type="match status" value="1"/>
</dbReference>
<sequence length="166" mass="19557">MNKSVVKKPGRRVKVQEQLPMDDSDWSLQKNIAYRMACVSSRMDQDLRDTVLRNLDLTYVHFRVLQVLYESDGQMIGDIARTIVVRQPALSRVIDQMEERELVRREANPEDSRYIQVWLTWLGRSRYEEAWPSAHSIVERALTVVTTEERQLLLDILIRMDSHLQC</sequence>
<dbReference type="SMART" id="SM00347">
    <property type="entry name" value="HTH_MARR"/>
    <property type="match status" value="1"/>
</dbReference>
<organism evidence="2 3">
    <name type="scientific">Bordetella genomosp. 4</name>
    <dbReference type="NCBI Taxonomy" id="463044"/>
    <lineage>
        <taxon>Bacteria</taxon>
        <taxon>Pseudomonadati</taxon>
        <taxon>Pseudomonadota</taxon>
        <taxon>Betaproteobacteria</taxon>
        <taxon>Burkholderiales</taxon>
        <taxon>Alcaligenaceae</taxon>
        <taxon>Bordetella</taxon>
    </lineage>
</organism>
<evidence type="ECO:0000313" key="3">
    <source>
        <dbReference type="Proteomes" id="UP000216885"/>
    </source>
</evidence>
<dbReference type="InterPro" id="IPR036388">
    <property type="entry name" value="WH-like_DNA-bd_sf"/>
</dbReference>